<evidence type="ECO:0000313" key="1">
    <source>
        <dbReference type="EMBL" id="KAA0035024.1"/>
    </source>
</evidence>
<gene>
    <name evidence="2" type="ORF">E5676_scaffold155G00590</name>
    <name evidence="1" type="ORF">E6C27_scaffold57G00740</name>
</gene>
<reference evidence="3 4" key="1">
    <citation type="submission" date="2019-08" db="EMBL/GenBank/DDBJ databases">
        <title>Draft genome sequences of two oriental melons (Cucumis melo L. var makuwa).</title>
        <authorList>
            <person name="Kwon S.-Y."/>
        </authorList>
    </citation>
    <scope>NUCLEOTIDE SEQUENCE [LARGE SCALE GENOMIC DNA]</scope>
    <source>
        <strain evidence="4">cv. Chang Bougi</strain>
        <strain evidence="3">cv. SW 3</strain>
        <tissue evidence="2">Leaf</tissue>
    </source>
</reference>
<organism evidence="2 4">
    <name type="scientific">Cucumis melo var. makuwa</name>
    <name type="common">Oriental melon</name>
    <dbReference type="NCBI Taxonomy" id="1194695"/>
    <lineage>
        <taxon>Eukaryota</taxon>
        <taxon>Viridiplantae</taxon>
        <taxon>Streptophyta</taxon>
        <taxon>Embryophyta</taxon>
        <taxon>Tracheophyta</taxon>
        <taxon>Spermatophyta</taxon>
        <taxon>Magnoliopsida</taxon>
        <taxon>eudicotyledons</taxon>
        <taxon>Gunneridae</taxon>
        <taxon>Pentapetalae</taxon>
        <taxon>rosids</taxon>
        <taxon>fabids</taxon>
        <taxon>Cucurbitales</taxon>
        <taxon>Cucurbitaceae</taxon>
        <taxon>Benincaseae</taxon>
        <taxon>Cucumis</taxon>
    </lineage>
</organism>
<protein>
    <submittedName>
        <fullName evidence="2">Uncharacterized protein</fullName>
    </submittedName>
</protein>
<evidence type="ECO:0000313" key="3">
    <source>
        <dbReference type="Proteomes" id="UP000321393"/>
    </source>
</evidence>
<accession>A0A5D3BTQ7</accession>
<dbReference type="AlphaFoldDB" id="A0A5D3BTQ7"/>
<evidence type="ECO:0000313" key="4">
    <source>
        <dbReference type="Proteomes" id="UP000321947"/>
    </source>
</evidence>
<sequence length="111" mass="12587">MSSNPHDPIGQNAEESMFYRFSQRLVAHFTPYAVNKRFGIERLKALGATTFEGTTNPANVEKWLSLIEKYFGVMKCSVERGVKLATILLQGSVEDWWTFHTARVRGMDSVS</sequence>
<dbReference type="EMBL" id="SSTE01020204">
    <property type="protein sequence ID" value="KAA0035024.1"/>
    <property type="molecule type" value="Genomic_DNA"/>
</dbReference>
<name>A0A5D3BTQ7_CUCMM</name>
<dbReference type="Proteomes" id="UP000321393">
    <property type="component" value="Unassembled WGS sequence"/>
</dbReference>
<comment type="caution">
    <text evidence="2">The sequence shown here is derived from an EMBL/GenBank/DDBJ whole genome shotgun (WGS) entry which is preliminary data.</text>
</comment>
<evidence type="ECO:0000313" key="2">
    <source>
        <dbReference type="EMBL" id="TYK02358.1"/>
    </source>
</evidence>
<dbReference type="Proteomes" id="UP000321947">
    <property type="component" value="Unassembled WGS sequence"/>
</dbReference>
<dbReference type="OrthoDB" id="2272416at2759"/>
<proteinExistence type="predicted"/>
<dbReference type="EMBL" id="SSTD01015655">
    <property type="protein sequence ID" value="TYK02358.1"/>
    <property type="molecule type" value="Genomic_DNA"/>
</dbReference>